<dbReference type="Pfam" id="PF18804">
    <property type="entry name" value="CxC3"/>
    <property type="match status" value="1"/>
</dbReference>
<sequence length="557" mass="61397">MPREAVPSTSQTSTSQRPVKWIKKDSDGNIIYARPRSSRKQTASPSHSQGHKTGGSLVRAPETSVELPSNFPYITAVNPADVDTLGEVHQVVDEPVRQDKDTLIEKLRCLLADAGIMTDPPASPSPSSSSWKHRKQVASEHWSRAREDMMANLLAAERPPCQPCLVCRRTKAVVRCRDCLSQLLCGGCDQAVHNSHPLHNRESMFEGFFKPLSPVVGVTLKDDGYCYVNYDRLLPMSTPPICACQTGCLAGPGKTVIVIGMNGRHQLALPILKCVTCQATWNAGLPDLVASGYWPATPNFETIYCTDLFQSYSKIKLRAPGLSRQAFLGMLEDRTVAFGRTGPICGDTFQKAFLEWQLAEFVKDNLCGGDPFTCSACSPQMHAVSVDGNRKLYRFANATRGKLDRHEGNWLAGSHVSSQKDHFTILGLDLDLGLRLDLGLDLRLGLDLDLRLGLMDCGFWRLGLDLELRLGLDLRLDLELRLILELGLDLDLGLRLDLGLDLGLRLGCVVNSLNLEQLRLRLLVKQGVILGLLVWQGVSLGLLVRWGVSLGLDVYFC</sequence>
<evidence type="ECO:0000259" key="2">
    <source>
        <dbReference type="Pfam" id="PF18804"/>
    </source>
</evidence>
<keyword evidence="4" id="KW-1185">Reference proteome</keyword>
<feature type="region of interest" description="Disordered" evidence="1">
    <location>
        <begin position="1"/>
        <end position="58"/>
    </location>
</feature>
<proteinExistence type="predicted"/>
<gene>
    <name evidence="3" type="ORF">N1851_014657</name>
</gene>
<name>A0AA47P0Q0_MERPO</name>
<reference evidence="3" key="1">
    <citation type="journal article" date="2023" name="Front. Mar. Sci.">
        <title>A new Merluccius polli reference genome to investigate the effects of global change in West African waters.</title>
        <authorList>
            <person name="Mateo J.L."/>
            <person name="Blanco-Fernandez C."/>
            <person name="Garcia-Vazquez E."/>
            <person name="Machado-Schiaffino G."/>
        </authorList>
    </citation>
    <scope>NUCLEOTIDE SEQUENCE</scope>
    <source>
        <strain evidence="3">C29</strain>
        <tissue evidence="3">Fin</tissue>
    </source>
</reference>
<dbReference type="PANTHER" id="PTHR33104:SF2">
    <property type="entry name" value="CXC3 LIKE CYSTEINE CLUSTER DOMAIN-CONTAINING PROTEIN"/>
    <property type="match status" value="1"/>
</dbReference>
<comment type="caution">
    <text evidence="3">The sequence shown here is derived from an EMBL/GenBank/DDBJ whole genome shotgun (WGS) entry which is preliminary data.</text>
</comment>
<dbReference type="AlphaFoldDB" id="A0AA47P0Q0"/>
<evidence type="ECO:0000313" key="3">
    <source>
        <dbReference type="EMBL" id="KAK0146086.1"/>
    </source>
</evidence>
<dbReference type="InterPro" id="IPR040564">
    <property type="entry name" value="CxC3-like"/>
</dbReference>
<dbReference type="EMBL" id="JAOPHQ010002629">
    <property type="protein sequence ID" value="KAK0146086.1"/>
    <property type="molecule type" value="Genomic_DNA"/>
</dbReference>
<evidence type="ECO:0000313" key="4">
    <source>
        <dbReference type="Proteomes" id="UP001174136"/>
    </source>
</evidence>
<dbReference type="Proteomes" id="UP001174136">
    <property type="component" value="Unassembled WGS sequence"/>
</dbReference>
<feature type="domain" description="CxC3 like cysteine cluster" evidence="2">
    <location>
        <begin position="237"/>
        <end position="333"/>
    </location>
</feature>
<dbReference type="PANTHER" id="PTHR33104">
    <property type="entry name" value="SI:DKEY-29D5.2"/>
    <property type="match status" value="1"/>
</dbReference>
<protein>
    <recommendedName>
        <fullName evidence="2">CxC3 like cysteine cluster domain-containing protein</fullName>
    </recommendedName>
</protein>
<evidence type="ECO:0000256" key="1">
    <source>
        <dbReference type="SAM" id="MobiDB-lite"/>
    </source>
</evidence>
<accession>A0AA47P0Q0</accession>
<organism evidence="3 4">
    <name type="scientific">Merluccius polli</name>
    <name type="common">Benguela hake</name>
    <name type="synonym">Merluccius cadenati</name>
    <dbReference type="NCBI Taxonomy" id="89951"/>
    <lineage>
        <taxon>Eukaryota</taxon>
        <taxon>Metazoa</taxon>
        <taxon>Chordata</taxon>
        <taxon>Craniata</taxon>
        <taxon>Vertebrata</taxon>
        <taxon>Euteleostomi</taxon>
        <taxon>Actinopterygii</taxon>
        <taxon>Neopterygii</taxon>
        <taxon>Teleostei</taxon>
        <taxon>Neoteleostei</taxon>
        <taxon>Acanthomorphata</taxon>
        <taxon>Zeiogadaria</taxon>
        <taxon>Gadariae</taxon>
        <taxon>Gadiformes</taxon>
        <taxon>Gadoidei</taxon>
        <taxon>Merlucciidae</taxon>
        <taxon>Merluccius</taxon>
    </lineage>
</organism>